<evidence type="ECO:0000256" key="1">
    <source>
        <dbReference type="ARBA" id="ARBA00004123"/>
    </source>
</evidence>
<comment type="function">
    <text evidence="6">Plays an important role in the control of DNA replication and the maintenance of replication fork stability.</text>
</comment>
<dbReference type="GO" id="GO:0043111">
    <property type="term" value="P:replication fork arrest"/>
    <property type="evidence" value="ECO:0007669"/>
    <property type="project" value="TreeGrafter"/>
</dbReference>
<sequence length="257" mass="29967">MSYTEEFDDLLGDDILDRNIEEINTEEREKKEEDVENDENDDPTEESINKKIEIKKRIIRAPLPKLNAQRLSGPRGIISIEKHFEQFKFHGKNREKDDLNKIMTKLELWAHRLFPKYQFDDCLERIERLGKQRVIMSYMNMYRLNMLQPEDNNVAVQDNLDEDQNEELATPLDEMDEFLNEQIALAKTRDTINSEAAFNSLIASPSNSTFGLSPKPTSTPLHNMISNETSGLTDEQKKLIAINRQKAREKLLQKMLP</sequence>
<dbReference type="PANTHER" id="PTHR13220:SF11">
    <property type="entry name" value="TIMELESS-INTERACTING PROTEIN"/>
    <property type="match status" value="1"/>
</dbReference>
<evidence type="ECO:0000313" key="9">
    <source>
        <dbReference type="EMBL" id="NOV45811.1"/>
    </source>
</evidence>
<dbReference type="GO" id="GO:0031298">
    <property type="term" value="C:replication fork protection complex"/>
    <property type="evidence" value="ECO:0007669"/>
    <property type="project" value="TreeGrafter"/>
</dbReference>
<evidence type="ECO:0000256" key="3">
    <source>
        <dbReference type="ARBA" id="ARBA00022763"/>
    </source>
</evidence>
<dbReference type="GO" id="GO:0003677">
    <property type="term" value="F:DNA binding"/>
    <property type="evidence" value="ECO:0007669"/>
    <property type="project" value="TreeGrafter"/>
</dbReference>
<feature type="domain" description="Chromosome segregation in meiosis protein 3" evidence="8">
    <location>
        <begin position="65"/>
        <end position="145"/>
    </location>
</feature>
<comment type="similarity">
    <text evidence="2 6">Belongs to the CSM3 family.</text>
</comment>
<evidence type="ECO:0000259" key="8">
    <source>
        <dbReference type="Pfam" id="PF07962"/>
    </source>
</evidence>
<keyword evidence="5 6" id="KW-0131">Cell cycle</keyword>
<dbReference type="AlphaFoldDB" id="A0A6M2DL61"/>
<organism evidence="9">
    <name type="scientific">Xenopsylla cheopis</name>
    <name type="common">Oriental rat flea</name>
    <name type="synonym">Pulex cheopis</name>
    <dbReference type="NCBI Taxonomy" id="163159"/>
    <lineage>
        <taxon>Eukaryota</taxon>
        <taxon>Metazoa</taxon>
        <taxon>Ecdysozoa</taxon>
        <taxon>Arthropoda</taxon>
        <taxon>Hexapoda</taxon>
        <taxon>Insecta</taxon>
        <taxon>Pterygota</taxon>
        <taxon>Neoptera</taxon>
        <taxon>Endopterygota</taxon>
        <taxon>Siphonaptera</taxon>
        <taxon>Pulicidae</taxon>
        <taxon>Xenopsyllinae</taxon>
        <taxon>Xenopsylla</taxon>
    </lineage>
</organism>
<feature type="compositionally biased region" description="Basic and acidic residues" evidence="7">
    <location>
        <begin position="21"/>
        <end position="33"/>
    </location>
</feature>
<proteinExistence type="inferred from homology"/>
<keyword evidence="4 6" id="KW-0539">Nucleus</keyword>
<evidence type="ECO:0000256" key="5">
    <source>
        <dbReference type="ARBA" id="ARBA00023306"/>
    </source>
</evidence>
<dbReference type="EMBL" id="GIIL01002085">
    <property type="protein sequence ID" value="NOV45811.1"/>
    <property type="molecule type" value="Transcribed_RNA"/>
</dbReference>
<dbReference type="Pfam" id="PF07962">
    <property type="entry name" value="Swi3"/>
    <property type="match status" value="1"/>
</dbReference>
<protein>
    <recommendedName>
        <fullName evidence="6">TIMELESS-interacting protein</fullName>
    </recommendedName>
</protein>
<dbReference type="GO" id="GO:0000076">
    <property type="term" value="P:DNA replication checkpoint signaling"/>
    <property type="evidence" value="ECO:0007669"/>
    <property type="project" value="UniProtKB-UniRule"/>
</dbReference>
<evidence type="ECO:0000256" key="4">
    <source>
        <dbReference type="ARBA" id="ARBA00023242"/>
    </source>
</evidence>
<dbReference type="InterPro" id="IPR040038">
    <property type="entry name" value="TIPIN/Csm3/Swi3"/>
</dbReference>
<feature type="compositionally biased region" description="Acidic residues" evidence="7">
    <location>
        <begin position="34"/>
        <end position="45"/>
    </location>
</feature>
<comment type="subcellular location">
    <subcellularLocation>
        <location evidence="1 6">Nucleus</location>
    </subcellularLocation>
</comment>
<evidence type="ECO:0000256" key="2">
    <source>
        <dbReference type="ARBA" id="ARBA00006075"/>
    </source>
</evidence>
<accession>A0A6M2DL61</accession>
<keyword evidence="3 6" id="KW-0227">DNA damage</keyword>
<dbReference type="GO" id="GO:0031297">
    <property type="term" value="P:replication fork processing"/>
    <property type="evidence" value="ECO:0007669"/>
    <property type="project" value="UniProtKB-UniRule"/>
</dbReference>
<dbReference type="PANTHER" id="PTHR13220">
    <property type="entry name" value="TIMELESS INTERACTING-RELATED"/>
    <property type="match status" value="1"/>
</dbReference>
<reference evidence="9" key="1">
    <citation type="submission" date="2020-03" db="EMBL/GenBank/DDBJ databases">
        <title>Transcriptomic Profiling of the Digestive Tract of the Rat Flea, Xenopsylla cheopis, Following Blood Feeding and Infection with Yersinia pestis.</title>
        <authorList>
            <person name="Bland D.M."/>
            <person name="Martens C.A."/>
            <person name="Virtaneva K."/>
            <person name="Kanakabandi K."/>
            <person name="Long D."/>
            <person name="Rosenke R."/>
            <person name="Saturday G.A."/>
            <person name="Hoyt F.H."/>
            <person name="Bruno D.P."/>
            <person name="Ribeiro J.M.C."/>
            <person name="Hinnebusch J."/>
        </authorList>
    </citation>
    <scope>NUCLEOTIDE SEQUENCE</scope>
</reference>
<feature type="region of interest" description="Disordered" evidence="7">
    <location>
        <begin position="21"/>
        <end position="48"/>
    </location>
</feature>
<evidence type="ECO:0000256" key="6">
    <source>
        <dbReference type="RuleBase" id="RU366049"/>
    </source>
</evidence>
<evidence type="ECO:0000256" key="7">
    <source>
        <dbReference type="SAM" id="MobiDB-lite"/>
    </source>
</evidence>
<name>A0A6M2DL61_XENCH</name>
<dbReference type="InterPro" id="IPR012923">
    <property type="entry name" value="Csm3"/>
</dbReference>
<dbReference type="GO" id="GO:0006974">
    <property type="term" value="P:DNA damage response"/>
    <property type="evidence" value="ECO:0007669"/>
    <property type="project" value="UniProtKB-KW"/>
</dbReference>